<evidence type="ECO:0000313" key="2">
    <source>
        <dbReference type="EMBL" id="MFC0592413.1"/>
    </source>
</evidence>
<dbReference type="Proteomes" id="UP001589834">
    <property type="component" value="Unassembled WGS sequence"/>
</dbReference>
<name>A0ABV6PRD2_9BURK</name>
<dbReference type="RefSeq" id="WP_377481700.1">
    <property type="nucleotide sequence ID" value="NZ_JBHLTN010000014.1"/>
</dbReference>
<reference evidence="2 3" key="1">
    <citation type="submission" date="2024-09" db="EMBL/GenBank/DDBJ databases">
        <authorList>
            <person name="Sun Q."/>
            <person name="Mori K."/>
        </authorList>
    </citation>
    <scope>NUCLEOTIDE SEQUENCE [LARGE SCALE GENOMIC DNA]</scope>
    <source>
        <strain evidence="2 3">NCAIM B.02336</strain>
    </source>
</reference>
<keyword evidence="3" id="KW-1185">Reference proteome</keyword>
<comment type="caution">
    <text evidence="2">The sequence shown here is derived from an EMBL/GenBank/DDBJ whole genome shotgun (WGS) entry which is preliminary data.</text>
</comment>
<sequence>MRTNIDIDDDLLAKAMQAGPYTTKKDTVEAGLRLLARQAAYREILKWRGKLKWEGDESIDWTQPDPEAGSDDAAVPAALELHERRAGYRVERTKPQARTSAKSTQEKRRRAGR</sequence>
<dbReference type="EMBL" id="JBHLTN010000014">
    <property type="protein sequence ID" value="MFC0592413.1"/>
    <property type="molecule type" value="Genomic_DNA"/>
</dbReference>
<evidence type="ECO:0000256" key="1">
    <source>
        <dbReference type="SAM" id="MobiDB-lite"/>
    </source>
</evidence>
<feature type="compositionally biased region" description="Basic and acidic residues" evidence="1">
    <location>
        <begin position="83"/>
        <end position="94"/>
    </location>
</feature>
<evidence type="ECO:0000313" key="3">
    <source>
        <dbReference type="Proteomes" id="UP001589834"/>
    </source>
</evidence>
<feature type="region of interest" description="Disordered" evidence="1">
    <location>
        <begin position="83"/>
        <end position="113"/>
    </location>
</feature>
<proteinExistence type="predicted"/>
<gene>
    <name evidence="2" type="ORF">ACFFGG_07575</name>
</gene>
<accession>A0ABV6PRD2</accession>
<dbReference type="InterPro" id="IPR019239">
    <property type="entry name" value="VapB_antitoxin"/>
</dbReference>
<dbReference type="Pfam" id="PF09957">
    <property type="entry name" value="VapB_antitoxin"/>
    <property type="match status" value="1"/>
</dbReference>
<protein>
    <submittedName>
        <fullName evidence="2">Type II toxin-antitoxin system VapB family antitoxin</fullName>
    </submittedName>
</protein>
<organism evidence="2 3">
    <name type="scientific">Ottowia pentelensis</name>
    <dbReference type="NCBI Taxonomy" id="511108"/>
    <lineage>
        <taxon>Bacteria</taxon>
        <taxon>Pseudomonadati</taxon>
        <taxon>Pseudomonadota</taxon>
        <taxon>Betaproteobacteria</taxon>
        <taxon>Burkholderiales</taxon>
        <taxon>Comamonadaceae</taxon>
        <taxon>Ottowia</taxon>
    </lineage>
</organism>